<organism evidence="3 4">
    <name type="scientific">Arcobacter ellisii</name>
    <dbReference type="NCBI Taxonomy" id="913109"/>
    <lineage>
        <taxon>Bacteria</taxon>
        <taxon>Pseudomonadati</taxon>
        <taxon>Campylobacterota</taxon>
        <taxon>Epsilonproteobacteria</taxon>
        <taxon>Campylobacterales</taxon>
        <taxon>Arcobacteraceae</taxon>
        <taxon>Arcobacter</taxon>
    </lineage>
</organism>
<dbReference type="GO" id="GO:0052621">
    <property type="term" value="F:diguanylate cyclase activity"/>
    <property type="evidence" value="ECO:0007669"/>
    <property type="project" value="UniProtKB-EC"/>
</dbReference>
<dbReference type="Pfam" id="PF00990">
    <property type="entry name" value="GGDEF"/>
    <property type="match status" value="1"/>
</dbReference>
<dbReference type="Gene3D" id="3.30.70.270">
    <property type="match status" value="1"/>
</dbReference>
<dbReference type="GO" id="GO:0043709">
    <property type="term" value="P:cell adhesion involved in single-species biofilm formation"/>
    <property type="evidence" value="ECO:0007669"/>
    <property type="project" value="TreeGrafter"/>
</dbReference>
<evidence type="ECO:0000313" key="4">
    <source>
        <dbReference type="Proteomes" id="UP000290588"/>
    </source>
</evidence>
<evidence type="ECO:0000313" key="3">
    <source>
        <dbReference type="EMBL" id="RXI32482.1"/>
    </source>
</evidence>
<dbReference type="GO" id="GO:0005886">
    <property type="term" value="C:plasma membrane"/>
    <property type="evidence" value="ECO:0007669"/>
    <property type="project" value="TreeGrafter"/>
</dbReference>
<dbReference type="Proteomes" id="UP000290588">
    <property type="component" value="Unassembled WGS sequence"/>
</dbReference>
<evidence type="ECO:0000259" key="2">
    <source>
        <dbReference type="PROSITE" id="PS50887"/>
    </source>
</evidence>
<dbReference type="CDD" id="cd01949">
    <property type="entry name" value="GGDEF"/>
    <property type="match status" value="1"/>
</dbReference>
<dbReference type="PANTHER" id="PTHR45138:SF6">
    <property type="entry name" value="DIGUANYLATE CYCLASE DGCN"/>
    <property type="match status" value="1"/>
</dbReference>
<dbReference type="InterPro" id="IPR050469">
    <property type="entry name" value="Diguanylate_Cyclase"/>
</dbReference>
<reference evidence="3 4" key="1">
    <citation type="submission" date="2017-09" db="EMBL/GenBank/DDBJ databases">
        <title>Genomics of the genus Arcobacter.</title>
        <authorList>
            <person name="Perez-Cataluna A."/>
            <person name="Figueras M.J."/>
            <person name="Salas-Masso N."/>
        </authorList>
    </citation>
    <scope>NUCLEOTIDE SEQUENCE [LARGE SCALE GENOMIC DNA]</scope>
    <source>
        <strain evidence="3 4">CECT 7837</strain>
    </source>
</reference>
<accession>A0AA94F9Q2</accession>
<dbReference type="InterPro" id="IPR043128">
    <property type="entry name" value="Rev_trsase/Diguanyl_cyclase"/>
</dbReference>
<dbReference type="EMBL" id="NXIG01000002">
    <property type="protein sequence ID" value="RXI32482.1"/>
    <property type="molecule type" value="Genomic_DNA"/>
</dbReference>
<dbReference type="PROSITE" id="PS50887">
    <property type="entry name" value="GGDEF"/>
    <property type="match status" value="1"/>
</dbReference>
<dbReference type="InterPro" id="IPR029787">
    <property type="entry name" value="Nucleotide_cyclase"/>
</dbReference>
<dbReference type="PANTHER" id="PTHR45138">
    <property type="entry name" value="REGULATORY COMPONENTS OF SENSORY TRANSDUCTION SYSTEM"/>
    <property type="match status" value="1"/>
</dbReference>
<dbReference type="FunFam" id="3.30.70.270:FF:000001">
    <property type="entry name" value="Diguanylate cyclase domain protein"/>
    <property type="match status" value="1"/>
</dbReference>
<protein>
    <recommendedName>
        <fullName evidence="1">diguanylate cyclase</fullName>
        <ecNumber evidence="1">2.7.7.65</ecNumber>
    </recommendedName>
</protein>
<dbReference type="EC" id="2.7.7.65" evidence="1"/>
<dbReference type="SMART" id="SM00267">
    <property type="entry name" value="GGDEF"/>
    <property type="match status" value="1"/>
</dbReference>
<dbReference type="SUPFAM" id="SSF55781">
    <property type="entry name" value="GAF domain-like"/>
    <property type="match status" value="1"/>
</dbReference>
<sequence>MLDKLFKFNPYEALKSILEITSYHTGDEFIEHTAIEIKKLFQADLVYITKAIDFNPTTKVEIIYSTNEKIPKIIDLNGIPGKFVFDNKIIKIKEDVKYNFLDLLEEKFESFYGIPISDEKQNCIGHIAIYSKKIRDLPIELDDIALIYSRKIERELRRIALEKENTIIRKQLEELTITDTLTNLYNRRYFTKVCFNIFAQVKRDFIQATLAYIDIDDFKCINDKFGHEGGDFVLKHFSEILLDESRKGIDFIFRLGGEEFCIISINTPLNFASDYLKRIMETTSNKFSKTKFGAITLSIGLVEFSKDFDSCDEILSLADKKMYKAKKEGKNSLVK</sequence>
<dbReference type="NCBIfam" id="TIGR00254">
    <property type="entry name" value="GGDEF"/>
    <property type="match status" value="1"/>
</dbReference>
<name>A0AA94F9Q2_9BACT</name>
<feature type="domain" description="GGDEF" evidence="2">
    <location>
        <begin position="206"/>
        <end position="335"/>
    </location>
</feature>
<proteinExistence type="predicted"/>
<dbReference type="InterPro" id="IPR000160">
    <property type="entry name" value="GGDEF_dom"/>
</dbReference>
<evidence type="ECO:0000256" key="1">
    <source>
        <dbReference type="ARBA" id="ARBA00012528"/>
    </source>
</evidence>
<dbReference type="GO" id="GO:1902201">
    <property type="term" value="P:negative regulation of bacterial-type flagellum-dependent cell motility"/>
    <property type="evidence" value="ECO:0007669"/>
    <property type="project" value="TreeGrafter"/>
</dbReference>
<comment type="caution">
    <text evidence="3">The sequence shown here is derived from an EMBL/GenBank/DDBJ whole genome shotgun (WGS) entry which is preliminary data.</text>
</comment>
<dbReference type="SUPFAM" id="SSF55073">
    <property type="entry name" value="Nucleotide cyclase"/>
    <property type="match status" value="1"/>
</dbReference>
<gene>
    <name evidence="3" type="ORF">CP962_02435</name>
</gene>
<dbReference type="AlphaFoldDB" id="A0AA94F9Q2"/>